<dbReference type="CDD" id="cd00038">
    <property type="entry name" value="CAP_ED"/>
    <property type="match status" value="1"/>
</dbReference>
<dbReference type="InterPro" id="IPR050397">
    <property type="entry name" value="Env_Response_Regulators"/>
</dbReference>
<dbReference type="PANTHER" id="PTHR24567">
    <property type="entry name" value="CRP FAMILY TRANSCRIPTIONAL REGULATORY PROTEIN"/>
    <property type="match status" value="1"/>
</dbReference>
<dbReference type="Pfam" id="PF00027">
    <property type="entry name" value="cNMP_binding"/>
    <property type="match status" value="1"/>
</dbReference>
<dbReference type="GO" id="GO:0005829">
    <property type="term" value="C:cytosol"/>
    <property type="evidence" value="ECO:0007669"/>
    <property type="project" value="TreeGrafter"/>
</dbReference>
<dbReference type="PROSITE" id="PS51063">
    <property type="entry name" value="HTH_CRP_2"/>
    <property type="match status" value="1"/>
</dbReference>
<evidence type="ECO:0000256" key="1">
    <source>
        <dbReference type="ARBA" id="ARBA00023015"/>
    </source>
</evidence>
<dbReference type="InterPro" id="IPR014710">
    <property type="entry name" value="RmlC-like_jellyroll"/>
</dbReference>
<dbReference type="InterPro" id="IPR000595">
    <property type="entry name" value="cNMP-bd_dom"/>
</dbReference>
<dbReference type="PROSITE" id="PS50042">
    <property type="entry name" value="CNMP_BINDING_3"/>
    <property type="match status" value="1"/>
</dbReference>
<dbReference type="InterPro" id="IPR012318">
    <property type="entry name" value="HTH_CRP"/>
</dbReference>
<reference evidence="6" key="1">
    <citation type="submission" date="2018-06" db="EMBL/GenBank/DDBJ databases">
        <authorList>
            <person name="Zhirakovskaya E."/>
        </authorList>
    </citation>
    <scope>NUCLEOTIDE SEQUENCE</scope>
</reference>
<dbReference type="InterPro" id="IPR018490">
    <property type="entry name" value="cNMP-bd_dom_sf"/>
</dbReference>
<name>A0A3B1AJJ0_9ZZZZ</name>
<evidence type="ECO:0000256" key="3">
    <source>
        <dbReference type="ARBA" id="ARBA00023163"/>
    </source>
</evidence>
<keyword evidence="3" id="KW-0804">Transcription</keyword>
<dbReference type="Pfam" id="PF13545">
    <property type="entry name" value="HTH_Crp_2"/>
    <property type="match status" value="1"/>
</dbReference>
<dbReference type="GO" id="GO:0003700">
    <property type="term" value="F:DNA-binding transcription factor activity"/>
    <property type="evidence" value="ECO:0007669"/>
    <property type="project" value="TreeGrafter"/>
</dbReference>
<dbReference type="SMART" id="SM00100">
    <property type="entry name" value="cNMP"/>
    <property type="match status" value="1"/>
</dbReference>
<gene>
    <name evidence="6" type="ORF">MNBD_GAMMA22-186</name>
</gene>
<evidence type="ECO:0000259" key="5">
    <source>
        <dbReference type="PROSITE" id="PS51063"/>
    </source>
</evidence>
<dbReference type="InterPro" id="IPR036390">
    <property type="entry name" value="WH_DNA-bd_sf"/>
</dbReference>
<dbReference type="Gene3D" id="1.10.10.10">
    <property type="entry name" value="Winged helix-like DNA-binding domain superfamily/Winged helix DNA-binding domain"/>
    <property type="match status" value="1"/>
</dbReference>
<dbReference type="EMBL" id="UOFS01000050">
    <property type="protein sequence ID" value="VAX01881.1"/>
    <property type="molecule type" value="Genomic_DNA"/>
</dbReference>
<keyword evidence="2" id="KW-0238">DNA-binding</keyword>
<feature type="domain" description="Cyclic nucleotide-binding" evidence="4">
    <location>
        <begin position="3"/>
        <end position="139"/>
    </location>
</feature>
<evidence type="ECO:0000256" key="2">
    <source>
        <dbReference type="ARBA" id="ARBA00023125"/>
    </source>
</evidence>
<dbReference type="InterPro" id="IPR036388">
    <property type="entry name" value="WH-like_DNA-bd_sf"/>
</dbReference>
<dbReference type="Gene3D" id="2.60.120.10">
    <property type="entry name" value="Jelly Rolls"/>
    <property type="match status" value="1"/>
</dbReference>
<dbReference type="SUPFAM" id="SSF46785">
    <property type="entry name" value="Winged helix' DNA-binding domain"/>
    <property type="match status" value="1"/>
</dbReference>
<evidence type="ECO:0000259" key="4">
    <source>
        <dbReference type="PROSITE" id="PS50042"/>
    </source>
</evidence>
<dbReference type="GO" id="GO:0003677">
    <property type="term" value="F:DNA binding"/>
    <property type="evidence" value="ECO:0007669"/>
    <property type="project" value="UniProtKB-KW"/>
</dbReference>
<keyword evidence="1" id="KW-0805">Transcription regulation</keyword>
<dbReference type="SMART" id="SM00419">
    <property type="entry name" value="HTH_CRP"/>
    <property type="match status" value="1"/>
</dbReference>
<accession>A0A3B1AJJ0</accession>
<proteinExistence type="predicted"/>
<evidence type="ECO:0000313" key="6">
    <source>
        <dbReference type="EMBL" id="VAX01881.1"/>
    </source>
</evidence>
<dbReference type="SUPFAM" id="SSF51206">
    <property type="entry name" value="cAMP-binding domain-like"/>
    <property type="match status" value="1"/>
</dbReference>
<dbReference type="AlphaFoldDB" id="A0A3B1AJJ0"/>
<sequence length="227" mass="26078">MNSINNIYENLVSKYSNSLEEPELSWSNILKPSQKKHIPAGSFIFRESESCNNFMWLLEGTVRVYKHSPGGREITLYRVTPGELCVLSLQCLMDGEGFPAVAIAETDLIGLALSKKEFDIAIDESREFRRYLLKFLSQRLGDVVQLVSDVTFQRLELRLTCLLGHLFRHSENKAIHITHAKLAHELGTTREMISRILKELEHKKCIHLARGEIQLLSEDVLEWFIHS</sequence>
<feature type="domain" description="HTH crp-type" evidence="5">
    <location>
        <begin position="153"/>
        <end position="219"/>
    </location>
</feature>
<dbReference type="PANTHER" id="PTHR24567:SF74">
    <property type="entry name" value="HTH-TYPE TRANSCRIPTIONAL REGULATOR ARCR"/>
    <property type="match status" value="1"/>
</dbReference>
<organism evidence="6">
    <name type="scientific">hydrothermal vent metagenome</name>
    <dbReference type="NCBI Taxonomy" id="652676"/>
    <lineage>
        <taxon>unclassified sequences</taxon>
        <taxon>metagenomes</taxon>
        <taxon>ecological metagenomes</taxon>
    </lineage>
</organism>
<protein>
    <submittedName>
        <fullName evidence="6">Transcriptional regulator, Crp/Fnr family</fullName>
    </submittedName>
</protein>